<dbReference type="PANTHER" id="PTHR34213:SF2">
    <property type="entry name" value="NUCLEAR TRANSPORT FACTOR 2 (NTF2) FAMILY PROTEIN"/>
    <property type="match status" value="1"/>
</dbReference>
<evidence type="ECO:0000256" key="1">
    <source>
        <dbReference type="SAM" id="MobiDB-lite"/>
    </source>
</evidence>
<reference evidence="2 3" key="1">
    <citation type="submission" date="2014-06" db="EMBL/GenBank/DDBJ databases">
        <title>Evolutionary Origins and Diversification of the Mycorrhizal Mutualists.</title>
        <authorList>
            <consortium name="DOE Joint Genome Institute"/>
            <consortium name="Mycorrhizal Genomics Consortium"/>
            <person name="Kohler A."/>
            <person name="Kuo A."/>
            <person name="Nagy L.G."/>
            <person name="Floudas D."/>
            <person name="Copeland A."/>
            <person name="Barry K.W."/>
            <person name="Cichocki N."/>
            <person name="Veneault-Fourrey C."/>
            <person name="LaButti K."/>
            <person name="Lindquist E.A."/>
            <person name="Lipzen A."/>
            <person name="Lundell T."/>
            <person name="Morin E."/>
            <person name="Murat C."/>
            <person name="Riley R."/>
            <person name="Ohm R."/>
            <person name="Sun H."/>
            <person name="Tunlid A."/>
            <person name="Henrissat B."/>
            <person name="Grigoriev I.V."/>
            <person name="Hibbett D.S."/>
            <person name="Martin F."/>
        </authorList>
    </citation>
    <scope>NUCLEOTIDE SEQUENCE [LARGE SCALE GENOMIC DNA]</scope>
    <source>
        <strain evidence="2 3">SS14</strain>
    </source>
</reference>
<dbReference type="Proteomes" id="UP000054279">
    <property type="component" value="Unassembled WGS sequence"/>
</dbReference>
<feature type="region of interest" description="Disordered" evidence="1">
    <location>
        <begin position="1"/>
        <end position="24"/>
    </location>
</feature>
<accession>A0A0C9VBL9</accession>
<evidence type="ECO:0000313" key="2">
    <source>
        <dbReference type="EMBL" id="KIJ44359.1"/>
    </source>
</evidence>
<dbReference type="AlphaFoldDB" id="A0A0C9VBL9"/>
<name>A0A0C9VBL9_SPHS4</name>
<protein>
    <submittedName>
        <fullName evidence="2">Uncharacterized protein</fullName>
    </submittedName>
</protein>
<dbReference type="HOGENOM" id="CLU_1312811_0_0_1"/>
<gene>
    <name evidence="2" type="ORF">M422DRAFT_30497</name>
</gene>
<sequence>MHTSDHPERPPSPPTITRVHSPTVSIPTPGLLLSVAEGAHYSGLPRHSKSERRRASFGPGISEASLSRARRQVIEDVKELFSGHPSVKIFERSWRRDAVFEDPWSKCIGYREYAAQWFALPKLCSKSERLSFRVLSSTTQPNQIIYAQRQQYTMRLFGTKKIVESLVIIDLDENDKILKLEDKWNGEDQPKRWGAELLRRFNAKATKLLVSVKPLKDKTT</sequence>
<keyword evidence="3" id="KW-1185">Reference proteome</keyword>
<evidence type="ECO:0000313" key="3">
    <source>
        <dbReference type="Proteomes" id="UP000054279"/>
    </source>
</evidence>
<dbReference type="PANTHER" id="PTHR34213">
    <property type="entry name" value="NUCLEAR TRANSPORT FACTOR 2 (NTF2) FAMILY PROTEIN"/>
    <property type="match status" value="1"/>
</dbReference>
<dbReference type="EMBL" id="KN837118">
    <property type="protein sequence ID" value="KIJ44359.1"/>
    <property type="molecule type" value="Genomic_DNA"/>
</dbReference>
<proteinExistence type="predicted"/>
<organism evidence="2 3">
    <name type="scientific">Sphaerobolus stellatus (strain SS14)</name>
    <dbReference type="NCBI Taxonomy" id="990650"/>
    <lineage>
        <taxon>Eukaryota</taxon>
        <taxon>Fungi</taxon>
        <taxon>Dikarya</taxon>
        <taxon>Basidiomycota</taxon>
        <taxon>Agaricomycotina</taxon>
        <taxon>Agaricomycetes</taxon>
        <taxon>Phallomycetidae</taxon>
        <taxon>Geastrales</taxon>
        <taxon>Sphaerobolaceae</taxon>
        <taxon>Sphaerobolus</taxon>
    </lineage>
</organism>
<dbReference type="OrthoDB" id="2400485at2759"/>